<reference evidence="1 2" key="1">
    <citation type="journal article" date="2012" name="J. Bacteriol.">
        <title>Complete genome sequences of Methylophaga sp. strain JAM1 and Methylophaga sp. strain JAM7.</title>
        <authorList>
            <person name="Villeneuve C."/>
            <person name="Martineau C."/>
            <person name="Mauffrey F."/>
            <person name="Villemur R."/>
        </authorList>
    </citation>
    <scope>NUCLEOTIDE SEQUENCE [LARGE SCALE GENOMIC DNA]</scope>
    <source>
        <strain evidence="1 2">JAM1</strain>
    </source>
</reference>
<accession>I1XHQ9</accession>
<sequence length="228" mass="26145">MQPYFFPYIGYFQLIHSVDSFVVYDDVNYIKGGWINRNFILSQGEKVLITLQLLGASPNRLINQVRVGNNRHKLLKTIKQSYSNAPNYAEVIELIETILNSPQTNLALFLDFGLRQVCDYLGLEREWVLSSELRKDVTLRGQKKVLAICKELEASHYINMPGGMELYDSASFAQLDVKLSFIEPSFRPYNQKNSEFTSALSIIDVLMNNDLNKLGSMLNDYKLIKKSD</sequence>
<evidence type="ECO:0000313" key="1">
    <source>
        <dbReference type="EMBL" id="AFI83928.1"/>
    </source>
</evidence>
<keyword evidence="2" id="KW-1185">Reference proteome</keyword>
<dbReference type="InterPro" id="IPR014985">
    <property type="entry name" value="WbqC"/>
</dbReference>
<reference evidence="1 2" key="2">
    <citation type="journal article" date="2013" name="Int. J. Syst. Evol. Microbiol.">
        <title>Methylophaga nitratireducenticrescens sp. nov. and Methylophaga frappieri sp. nov., isolated from the biofilm of the methanol-fed denitrification system treating the seawater at the Montreal Biodome.</title>
        <authorList>
            <person name="Villeneuve C."/>
            <person name="Martineau C."/>
            <person name="Mauffrey F."/>
            <person name="Villemur R."/>
        </authorList>
    </citation>
    <scope>NUCLEOTIDE SEQUENCE [LARGE SCALE GENOMIC DNA]</scope>
    <source>
        <strain evidence="1 2">JAM1</strain>
    </source>
</reference>
<dbReference type="HOGENOM" id="CLU_079350_0_0_6"/>
<dbReference type="KEGG" id="mej:Q7A_1088"/>
<dbReference type="PATRIC" id="fig|754476.3.peg.1071"/>
<protein>
    <submittedName>
        <fullName evidence="1">WbqC-like protein</fullName>
    </submittedName>
</protein>
<name>I1XHQ9_METNJ</name>
<dbReference type="Pfam" id="PF08889">
    <property type="entry name" value="WbqC"/>
    <property type="match status" value="1"/>
</dbReference>
<evidence type="ECO:0000313" key="2">
    <source>
        <dbReference type="Proteomes" id="UP000009144"/>
    </source>
</evidence>
<gene>
    <name evidence="1" type="ordered locus">Q7A_1088</name>
</gene>
<dbReference type="eggNOG" id="COG4122">
    <property type="taxonomic scope" value="Bacteria"/>
</dbReference>
<dbReference type="AlphaFoldDB" id="I1XHQ9"/>
<proteinExistence type="predicted"/>
<dbReference type="STRING" id="754476.Q7A_1088"/>
<dbReference type="EMBL" id="CP003390">
    <property type="protein sequence ID" value="AFI83928.1"/>
    <property type="molecule type" value="Genomic_DNA"/>
</dbReference>
<organism evidence="1 2">
    <name type="scientific">Methylophaga nitratireducenticrescens</name>
    <dbReference type="NCBI Taxonomy" id="754476"/>
    <lineage>
        <taxon>Bacteria</taxon>
        <taxon>Pseudomonadati</taxon>
        <taxon>Pseudomonadota</taxon>
        <taxon>Gammaproteobacteria</taxon>
        <taxon>Thiotrichales</taxon>
        <taxon>Piscirickettsiaceae</taxon>
        <taxon>Methylophaga</taxon>
    </lineage>
</organism>
<dbReference type="Proteomes" id="UP000009144">
    <property type="component" value="Chromosome"/>
</dbReference>